<comment type="caution">
    <text evidence="1">The sequence shown here is derived from an EMBL/GenBank/DDBJ whole genome shotgun (WGS) entry which is preliminary data.</text>
</comment>
<gene>
    <name evidence="1" type="ORF">ABB28_05650</name>
</gene>
<reference evidence="1 2" key="1">
    <citation type="submission" date="2015-05" db="EMBL/GenBank/DDBJ databases">
        <title>Genome sequencing and analysis of members of genus Stenotrophomonas.</title>
        <authorList>
            <person name="Patil P.P."/>
            <person name="Midha S."/>
            <person name="Patil P.B."/>
        </authorList>
    </citation>
    <scope>NUCLEOTIDE SEQUENCE [LARGE SCALE GENOMIC DNA]</scope>
    <source>
        <strain evidence="1 2">DSM 21508</strain>
    </source>
</reference>
<dbReference type="AlphaFoldDB" id="A0A0R0CZN8"/>
<organism evidence="1 2">
    <name type="scientific">Stenotrophomonas chelatiphaga</name>
    <dbReference type="NCBI Taxonomy" id="517011"/>
    <lineage>
        <taxon>Bacteria</taxon>
        <taxon>Pseudomonadati</taxon>
        <taxon>Pseudomonadota</taxon>
        <taxon>Gammaproteobacteria</taxon>
        <taxon>Lysobacterales</taxon>
        <taxon>Lysobacteraceae</taxon>
        <taxon>Stenotrophomonas</taxon>
    </lineage>
</organism>
<dbReference type="PATRIC" id="fig|517011.3.peg.615"/>
<proteinExistence type="predicted"/>
<evidence type="ECO:0000313" key="1">
    <source>
        <dbReference type="EMBL" id="KRG75177.1"/>
    </source>
</evidence>
<sequence>MSALVLQPLHASLETLEAHLPSGDHEGSERLMAEHLQAVAALSLSIERPTDEAIRALLAHQQRVMGRMVQLRDEAAAHINHGKRSLRAAHAYLKAESLA</sequence>
<name>A0A0R0CZN8_9GAMM</name>
<keyword evidence="2" id="KW-1185">Reference proteome</keyword>
<dbReference type="RefSeq" id="WP_057507698.1">
    <property type="nucleotide sequence ID" value="NZ_DAMBRS010000001.1"/>
</dbReference>
<protein>
    <recommendedName>
        <fullName evidence="3">Flagellar protein FliT</fullName>
    </recommendedName>
</protein>
<dbReference type="Proteomes" id="UP000051386">
    <property type="component" value="Unassembled WGS sequence"/>
</dbReference>
<dbReference type="EMBL" id="LDJK01000015">
    <property type="protein sequence ID" value="KRG75177.1"/>
    <property type="molecule type" value="Genomic_DNA"/>
</dbReference>
<accession>A0A0R0CZN8</accession>
<evidence type="ECO:0008006" key="3">
    <source>
        <dbReference type="Google" id="ProtNLM"/>
    </source>
</evidence>
<evidence type="ECO:0000313" key="2">
    <source>
        <dbReference type="Proteomes" id="UP000051386"/>
    </source>
</evidence>